<gene>
    <name evidence="2" type="ORF">RFH51_07525</name>
</gene>
<feature type="region of interest" description="Disordered" evidence="1">
    <location>
        <begin position="172"/>
        <end position="196"/>
    </location>
</feature>
<dbReference type="EMBL" id="JAVIDA010000007">
    <property type="protein sequence ID" value="MDQ9071301.1"/>
    <property type="molecule type" value="Genomic_DNA"/>
</dbReference>
<evidence type="ECO:0000256" key="1">
    <source>
        <dbReference type="SAM" id="MobiDB-lite"/>
    </source>
</evidence>
<comment type="caution">
    <text evidence="2">The sequence shown here is derived from an EMBL/GenBank/DDBJ whole genome shotgun (WGS) entry which is preliminary data.</text>
</comment>
<evidence type="ECO:0000313" key="2">
    <source>
        <dbReference type="EMBL" id="MDQ9071301.1"/>
    </source>
</evidence>
<reference evidence="2" key="1">
    <citation type="submission" date="2023-08" db="EMBL/GenBank/DDBJ databases">
        <title>Emergence of clinically-relevant ST2 carbapenem-resistant Acinetobacter baumannii strains in hospital sewages in Zhejiang, East of China.</title>
        <authorList>
            <person name="Kaichao C."/>
            <person name="Zhang R."/>
        </authorList>
    </citation>
    <scope>NUCLEOTIDE SEQUENCE</scope>
    <source>
        <strain evidence="2">M-SY-60</strain>
    </source>
</reference>
<sequence length="196" mass="21398">MTHHILLATWNESSKAYESFSQLKNSGLANIHQASIVERQQDGKFKIHDQNGDAPDTNTWGGSIFGSLIGILGGPLGVLLGFTAGALIGSAFDVDNANADLAVLGKIGQALPTGTTGLIIDIDEDSDALADEFFKASGATLYRWDYDEVEAEIEASVETWEETSRQANLALKEKKKAENKAKRQQKWQDFKAKFHK</sequence>
<accession>A0AAW8JI89</accession>
<dbReference type="RefSeq" id="WP_277091471.1">
    <property type="nucleotide sequence ID" value="NZ_DAMBEH010000094.1"/>
</dbReference>
<protein>
    <submittedName>
        <fullName evidence="2">DUF1269 domain-containing protein</fullName>
    </submittedName>
</protein>
<dbReference type="AlphaFoldDB" id="A0AAW8JI89"/>
<proteinExistence type="predicted"/>
<dbReference type="Proteomes" id="UP001243195">
    <property type="component" value="Unassembled WGS sequence"/>
</dbReference>
<name>A0AAW8JI89_9GAMM</name>
<organism evidence="2 3">
    <name type="scientific">Acinetobacter gerneri</name>
    <dbReference type="NCBI Taxonomy" id="202952"/>
    <lineage>
        <taxon>Bacteria</taxon>
        <taxon>Pseudomonadati</taxon>
        <taxon>Pseudomonadota</taxon>
        <taxon>Gammaproteobacteria</taxon>
        <taxon>Moraxellales</taxon>
        <taxon>Moraxellaceae</taxon>
        <taxon>Acinetobacter</taxon>
    </lineage>
</organism>
<evidence type="ECO:0000313" key="3">
    <source>
        <dbReference type="Proteomes" id="UP001243195"/>
    </source>
</evidence>